<gene>
    <name evidence="1" type="ORF">DPMN_126797</name>
</gene>
<dbReference type="Proteomes" id="UP000828390">
    <property type="component" value="Unassembled WGS sequence"/>
</dbReference>
<reference evidence="1" key="1">
    <citation type="journal article" date="2019" name="bioRxiv">
        <title>The Genome of the Zebra Mussel, Dreissena polymorpha: A Resource for Invasive Species Research.</title>
        <authorList>
            <person name="McCartney M.A."/>
            <person name="Auch B."/>
            <person name="Kono T."/>
            <person name="Mallez S."/>
            <person name="Zhang Y."/>
            <person name="Obille A."/>
            <person name="Becker A."/>
            <person name="Abrahante J.E."/>
            <person name="Garbe J."/>
            <person name="Badalamenti J.P."/>
            <person name="Herman A."/>
            <person name="Mangelson H."/>
            <person name="Liachko I."/>
            <person name="Sullivan S."/>
            <person name="Sone E.D."/>
            <person name="Koren S."/>
            <person name="Silverstein K.A.T."/>
            <person name="Beckman K.B."/>
            <person name="Gohl D.M."/>
        </authorList>
    </citation>
    <scope>NUCLEOTIDE SEQUENCE</scope>
    <source>
        <strain evidence="1">Duluth1</strain>
        <tissue evidence="1">Whole animal</tissue>
    </source>
</reference>
<evidence type="ECO:0000313" key="1">
    <source>
        <dbReference type="EMBL" id="KAH3824937.1"/>
    </source>
</evidence>
<comment type="caution">
    <text evidence="1">The sequence shown here is derived from an EMBL/GenBank/DDBJ whole genome shotgun (WGS) entry which is preliminary data.</text>
</comment>
<dbReference type="EMBL" id="JAIWYP010000005">
    <property type="protein sequence ID" value="KAH3824937.1"/>
    <property type="molecule type" value="Genomic_DNA"/>
</dbReference>
<proteinExistence type="predicted"/>
<organism evidence="1 2">
    <name type="scientific">Dreissena polymorpha</name>
    <name type="common">Zebra mussel</name>
    <name type="synonym">Mytilus polymorpha</name>
    <dbReference type="NCBI Taxonomy" id="45954"/>
    <lineage>
        <taxon>Eukaryota</taxon>
        <taxon>Metazoa</taxon>
        <taxon>Spiralia</taxon>
        <taxon>Lophotrochozoa</taxon>
        <taxon>Mollusca</taxon>
        <taxon>Bivalvia</taxon>
        <taxon>Autobranchia</taxon>
        <taxon>Heteroconchia</taxon>
        <taxon>Euheterodonta</taxon>
        <taxon>Imparidentia</taxon>
        <taxon>Neoheterodontei</taxon>
        <taxon>Myida</taxon>
        <taxon>Dreissenoidea</taxon>
        <taxon>Dreissenidae</taxon>
        <taxon>Dreissena</taxon>
    </lineage>
</organism>
<name>A0A9D4GXZ9_DREPO</name>
<keyword evidence="2" id="KW-1185">Reference proteome</keyword>
<dbReference type="AlphaFoldDB" id="A0A9D4GXZ9"/>
<accession>A0A9D4GXZ9</accession>
<reference evidence="1" key="2">
    <citation type="submission" date="2020-11" db="EMBL/GenBank/DDBJ databases">
        <authorList>
            <person name="McCartney M.A."/>
            <person name="Auch B."/>
            <person name="Kono T."/>
            <person name="Mallez S."/>
            <person name="Becker A."/>
            <person name="Gohl D.M."/>
            <person name="Silverstein K.A.T."/>
            <person name="Koren S."/>
            <person name="Bechman K.B."/>
            <person name="Herman A."/>
            <person name="Abrahante J.E."/>
            <person name="Garbe J."/>
        </authorList>
    </citation>
    <scope>NUCLEOTIDE SEQUENCE</scope>
    <source>
        <strain evidence="1">Duluth1</strain>
        <tissue evidence="1">Whole animal</tissue>
    </source>
</reference>
<sequence>MSLMLDPMVRGEFSRWQHRRVIKSLLYQGDPQMALRYITTLRPALNTPEEVKLKLTVLMANG</sequence>
<evidence type="ECO:0000313" key="2">
    <source>
        <dbReference type="Proteomes" id="UP000828390"/>
    </source>
</evidence>
<protein>
    <submittedName>
        <fullName evidence="1">Uncharacterized protein</fullName>
    </submittedName>
</protein>